<accession>A0A9P6MHE0</accession>
<keyword evidence="1" id="KW-0732">Signal</keyword>
<evidence type="ECO:0000313" key="2">
    <source>
        <dbReference type="EMBL" id="KAG0000587.1"/>
    </source>
</evidence>
<dbReference type="AlphaFoldDB" id="A0A9P6MHE0"/>
<dbReference type="EMBL" id="JAAAHW010000614">
    <property type="protein sequence ID" value="KAG0000587.1"/>
    <property type="molecule type" value="Genomic_DNA"/>
</dbReference>
<organism evidence="2 3">
    <name type="scientific">Modicella reniformis</name>
    <dbReference type="NCBI Taxonomy" id="1440133"/>
    <lineage>
        <taxon>Eukaryota</taxon>
        <taxon>Fungi</taxon>
        <taxon>Fungi incertae sedis</taxon>
        <taxon>Mucoromycota</taxon>
        <taxon>Mortierellomycotina</taxon>
        <taxon>Mortierellomycetes</taxon>
        <taxon>Mortierellales</taxon>
        <taxon>Mortierellaceae</taxon>
        <taxon>Modicella</taxon>
    </lineage>
</organism>
<proteinExistence type="predicted"/>
<dbReference type="Proteomes" id="UP000749646">
    <property type="component" value="Unassembled WGS sequence"/>
</dbReference>
<feature type="signal peptide" evidence="1">
    <location>
        <begin position="1"/>
        <end position="21"/>
    </location>
</feature>
<evidence type="ECO:0000256" key="1">
    <source>
        <dbReference type="SAM" id="SignalP"/>
    </source>
</evidence>
<comment type="caution">
    <text evidence="2">The sequence shown here is derived from an EMBL/GenBank/DDBJ whole genome shotgun (WGS) entry which is preliminary data.</text>
</comment>
<name>A0A9P6MHE0_9FUNG</name>
<keyword evidence="3" id="KW-1185">Reference proteome</keyword>
<dbReference type="OrthoDB" id="3044029at2759"/>
<protein>
    <submittedName>
        <fullName evidence="2">Uncharacterized protein</fullName>
    </submittedName>
</protein>
<feature type="chain" id="PRO_5040269852" evidence="1">
    <location>
        <begin position="22"/>
        <end position="170"/>
    </location>
</feature>
<gene>
    <name evidence="2" type="ORF">BGZ65_004235</name>
</gene>
<sequence length="170" mass="18534">MLTNTLFASTLLVAFLSATTAAPPGRGQTCAIKSAKEFCLMLPPKYAGGIAEHEDSAIAFCTTDKLARQLKARTLPKGFIQSAYFTKGKDWVQVTGLINRGEYGLSTTDGGGQYDIKAPKWSVCQGYEHYVELVEPDNNMFCFKCCAKKEDCPVNKSTHGCRKILGGTYV</sequence>
<reference evidence="2" key="1">
    <citation type="journal article" date="2020" name="Fungal Divers.">
        <title>Resolving the Mortierellaceae phylogeny through synthesis of multi-gene phylogenetics and phylogenomics.</title>
        <authorList>
            <person name="Vandepol N."/>
            <person name="Liber J."/>
            <person name="Desiro A."/>
            <person name="Na H."/>
            <person name="Kennedy M."/>
            <person name="Barry K."/>
            <person name="Grigoriev I.V."/>
            <person name="Miller A.N."/>
            <person name="O'Donnell K."/>
            <person name="Stajich J.E."/>
            <person name="Bonito G."/>
        </authorList>
    </citation>
    <scope>NUCLEOTIDE SEQUENCE</scope>
    <source>
        <strain evidence="2">MES-2147</strain>
    </source>
</reference>
<evidence type="ECO:0000313" key="3">
    <source>
        <dbReference type="Proteomes" id="UP000749646"/>
    </source>
</evidence>